<proteinExistence type="predicted"/>
<dbReference type="AlphaFoldDB" id="A0A059F389"/>
<reference evidence="2" key="1">
    <citation type="submission" date="2013-02" db="EMBL/GenBank/DDBJ databases">
        <authorList>
            <consortium name="The Broad Institute Genome Sequencing Platform"/>
            <person name="Cuomo C."/>
            <person name="Becnel J."/>
            <person name="Sanscrainte N."/>
            <person name="Walker B."/>
            <person name="Young S.K."/>
            <person name="Zeng Q."/>
            <person name="Gargeya S."/>
            <person name="Fitzgerald M."/>
            <person name="Haas B."/>
            <person name="Abouelleil A."/>
            <person name="Alvarado L."/>
            <person name="Arachchi H.M."/>
            <person name="Berlin A.M."/>
            <person name="Chapman S.B."/>
            <person name="Dewar J."/>
            <person name="Goldberg J."/>
            <person name="Griggs A."/>
            <person name="Gujja S."/>
            <person name="Hansen M."/>
            <person name="Howarth C."/>
            <person name="Imamovic A."/>
            <person name="Larimer J."/>
            <person name="McCowan C."/>
            <person name="Murphy C."/>
            <person name="Neiman D."/>
            <person name="Pearson M."/>
            <person name="Priest M."/>
            <person name="Roberts A."/>
            <person name="Saif S."/>
            <person name="Shea T."/>
            <person name="Sisk P."/>
            <person name="Sykes S."/>
            <person name="Wortman J."/>
            <person name="Nusbaum C."/>
            <person name="Birren B."/>
        </authorList>
    </citation>
    <scope>NUCLEOTIDE SEQUENCE [LARGE SCALE GENOMIC DNA]</scope>
    <source>
        <strain evidence="2">PRA339</strain>
    </source>
</reference>
<keyword evidence="2" id="KW-1185">Reference proteome</keyword>
<dbReference type="EMBL" id="KK365137">
    <property type="protein sequence ID" value="KCZ81748.1"/>
    <property type="molecule type" value="Genomic_DNA"/>
</dbReference>
<accession>A0A059F389</accession>
<dbReference type="VEuPathDB" id="MicrosporidiaDB:H312_00788"/>
<evidence type="ECO:0000313" key="2">
    <source>
        <dbReference type="Proteomes" id="UP000030655"/>
    </source>
</evidence>
<organism evidence="1 2">
    <name type="scientific">Anncaliia algerae PRA339</name>
    <dbReference type="NCBI Taxonomy" id="1288291"/>
    <lineage>
        <taxon>Eukaryota</taxon>
        <taxon>Fungi</taxon>
        <taxon>Fungi incertae sedis</taxon>
        <taxon>Microsporidia</taxon>
        <taxon>Tubulinosematoidea</taxon>
        <taxon>Tubulinosematidae</taxon>
        <taxon>Anncaliia</taxon>
    </lineage>
</organism>
<dbReference type="OrthoDB" id="10302283at2759"/>
<reference evidence="1 2" key="2">
    <citation type="submission" date="2014-03" db="EMBL/GenBank/DDBJ databases">
        <title>The Genome Sequence of Anncaliia algerae insect isolate PRA339.</title>
        <authorList>
            <consortium name="The Broad Institute Genome Sequencing Platform"/>
            <consortium name="The Broad Institute Genome Sequencing Center for Infectious Disease"/>
            <person name="Cuomo C."/>
            <person name="Becnel J."/>
            <person name="Sanscrainte N."/>
            <person name="Walker B."/>
            <person name="Young S.K."/>
            <person name="Zeng Q."/>
            <person name="Gargeya S."/>
            <person name="Fitzgerald M."/>
            <person name="Haas B."/>
            <person name="Abouelleil A."/>
            <person name="Alvarado L."/>
            <person name="Arachchi H.M."/>
            <person name="Berlin A.M."/>
            <person name="Chapman S.B."/>
            <person name="Dewar J."/>
            <person name="Goldberg J."/>
            <person name="Griggs A."/>
            <person name="Gujja S."/>
            <person name="Hansen M."/>
            <person name="Howarth C."/>
            <person name="Imamovic A."/>
            <person name="Larimer J."/>
            <person name="McCowan C."/>
            <person name="Murphy C."/>
            <person name="Neiman D."/>
            <person name="Pearson M."/>
            <person name="Priest M."/>
            <person name="Roberts A."/>
            <person name="Saif S."/>
            <person name="Shea T."/>
            <person name="Sisk P."/>
            <person name="Sykes S."/>
            <person name="Wortman J."/>
            <person name="Nusbaum C."/>
            <person name="Birren B."/>
        </authorList>
    </citation>
    <scope>NUCLEOTIDE SEQUENCE [LARGE SCALE GENOMIC DNA]</scope>
    <source>
        <strain evidence="1 2">PRA339</strain>
    </source>
</reference>
<dbReference type="HOGENOM" id="CLU_1712808_0_0_1"/>
<dbReference type="Proteomes" id="UP000030655">
    <property type="component" value="Unassembled WGS sequence"/>
</dbReference>
<sequence>MYLFLIYRYVICSNLNEDIINPLLKLSRNLDNKEENIKVLTIKKFIELKEMLEESIKVEPSCHHKIPSKYFYKILNHKNIHLKMLFEDFIKILIDRYEQFIYFKDRIILHRKFEKDLIEFFNSEEFNLYPKIKNKFILKLKEALEEIENIKDI</sequence>
<name>A0A059F389_9MICR</name>
<protein>
    <submittedName>
        <fullName evidence="1">Uncharacterized protein</fullName>
    </submittedName>
</protein>
<evidence type="ECO:0000313" key="1">
    <source>
        <dbReference type="EMBL" id="KCZ81748.1"/>
    </source>
</evidence>
<gene>
    <name evidence="1" type="ORF">H312_00788</name>
</gene>